<organism evidence="1 2">
    <name type="scientific">Bauhinia variegata</name>
    <name type="common">Purple orchid tree</name>
    <name type="synonym">Phanera variegata</name>
    <dbReference type="NCBI Taxonomy" id="167791"/>
    <lineage>
        <taxon>Eukaryota</taxon>
        <taxon>Viridiplantae</taxon>
        <taxon>Streptophyta</taxon>
        <taxon>Embryophyta</taxon>
        <taxon>Tracheophyta</taxon>
        <taxon>Spermatophyta</taxon>
        <taxon>Magnoliopsida</taxon>
        <taxon>eudicotyledons</taxon>
        <taxon>Gunneridae</taxon>
        <taxon>Pentapetalae</taxon>
        <taxon>rosids</taxon>
        <taxon>fabids</taxon>
        <taxon>Fabales</taxon>
        <taxon>Fabaceae</taxon>
        <taxon>Cercidoideae</taxon>
        <taxon>Cercideae</taxon>
        <taxon>Bauhiniinae</taxon>
        <taxon>Bauhinia</taxon>
    </lineage>
</organism>
<sequence>MGDEGELLALYRPYWVEAEELQQEVTIDLVLSEVLANGTITADLDLPIDLEEEISTIVPKEVLKQRVITRNSVAIPQVLVKWRNQPLSEATWEDEASGIKMLSQAVVALWEIMIHEGIERS</sequence>
<comment type="caution">
    <text evidence="1">The sequence shown here is derived from an EMBL/GenBank/DDBJ whole genome shotgun (WGS) entry which is preliminary data.</text>
</comment>
<evidence type="ECO:0000313" key="2">
    <source>
        <dbReference type="Proteomes" id="UP000828941"/>
    </source>
</evidence>
<reference evidence="1 2" key="1">
    <citation type="journal article" date="2022" name="DNA Res.">
        <title>Chromosomal-level genome assembly of the orchid tree Bauhinia variegata (Leguminosae; Cercidoideae) supports the allotetraploid origin hypothesis of Bauhinia.</title>
        <authorList>
            <person name="Zhong Y."/>
            <person name="Chen Y."/>
            <person name="Zheng D."/>
            <person name="Pang J."/>
            <person name="Liu Y."/>
            <person name="Luo S."/>
            <person name="Meng S."/>
            <person name="Qian L."/>
            <person name="Wei D."/>
            <person name="Dai S."/>
            <person name="Zhou R."/>
        </authorList>
    </citation>
    <scope>NUCLEOTIDE SEQUENCE [LARGE SCALE GENOMIC DNA]</scope>
    <source>
        <strain evidence="1">BV-YZ2020</strain>
    </source>
</reference>
<accession>A0ACB9L655</accession>
<keyword evidence="2" id="KW-1185">Reference proteome</keyword>
<dbReference type="Proteomes" id="UP000828941">
    <property type="component" value="Chromosome 12"/>
</dbReference>
<dbReference type="EMBL" id="CM039437">
    <property type="protein sequence ID" value="KAI4305034.1"/>
    <property type="molecule type" value="Genomic_DNA"/>
</dbReference>
<name>A0ACB9L655_BAUVA</name>
<protein>
    <submittedName>
        <fullName evidence="1">Uncharacterized protein</fullName>
    </submittedName>
</protein>
<evidence type="ECO:0000313" key="1">
    <source>
        <dbReference type="EMBL" id="KAI4305034.1"/>
    </source>
</evidence>
<gene>
    <name evidence="1" type="ORF">L6164_028424</name>
</gene>
<proteinExistence type="predicted"/>